<proteinExistence type="predicted"/>
<dbReference type="SUPFAM" id="SSF54593">
    <property type="entry name" value="Glyoxalase/Bleomycin resistance protein/Dihydroxybiphenyl dioxygenase"/>
    <property type="match status" value="1"/>
</dbReference>
<dbReference type="InterPro" id="IPR025870">
    <property type="entry name" value="Glyoxalase-like_dom"/>
</dbReference>
<dbReference type="Proteomes" id="UP001440612">
    <property type="component" value="Chromosome"/>
</dbReference>
<reference evidence="3" key="1">
    <citation type="submission" date="2024-04" db="EMBL/GenBank/DDBJ databases">
        <title>Phylogenomic analyses of a clade within the roseobacter group suggest taxonomic reassignments of species of the genera Aestuariivita, Citreicella, Loktanella, Nautella, Pelagibaca, Ruegeria, Thalassobius, Thiobacimonas and Tropicibacter, and the proposal o.</title>
        <authorList>
            <person name="Jeon C.O."/>
        </authorList>
    </citation>
    <scope>NUCLEOTIDE SEQUENCE [LARGE SCALE GENOMIC DNA]</scope>
    <source>
        <strain evidence="3">BS5-3</strain>
    </source>
</reference>
<keyword evidence="3" id="KW-1185">Reference proteome</keyword>
<evidence type="ECO:0000313" key="3">
    <source>
        <dbReference type="Proteomes" id="UP001440612"/>
    </source>
</evidence>
<dbReference type="EMBL" id="CP150951">
    <property type="protein sequence ID" value="WZC50705.1"/>
    <property type="molecule type" value="Genomic_DNA"/>
</dbReference>
<feature type="domain" description="Glyoxalase-like" evidence="1">
    <location>
        <begin position="5"/>
        <end position="164"/>
    </location>
</feature>
<evidence type="ECO:0000259" key="1">
    <source>
        <dbReference type="Pfam" id="PF13468"/>
    </source>
</evidence>
<dbReference type="InterPro" id="IPR029068">
    <property type="entry name" value="Glyas_Bleomycin-R_OHBP_Dase"/>
</dbReference>
<organism evidence="2 3">
    <name type="scientific">Yoonia phaeophyticola</name>
    <dbReference type="NCBI Taxonomy" id="3137369"/>
    <lineage>
        <taxon>Bacteria</taxon>
        <taxon>Pseudomonadati</taxon>
        <taxon>Pseudomonadota</taxon>
        <taxon>Alphaproteobacteria</taxon>
        <taxon>Rhodobacterales</taxon>
        <taxon>Paracoccaceae</taxon>
        <taxon>Yoonia</taxon>
    </lineage>
</organism>
<evidence type="ECO:0000313" key="2">
    <source>
        <dbReference type="EMBL" id="WZC50705.1"/>
    </source>
</evidence>
<name>A0ABZ2VBC0_9RHOB</name>
<protein>
    <submittedName>
        <fullName evidence="2">VOC family protein</fullName>
    </submittedName>
</protein>
<dbReference type="Pfam" id="PF13468">
    <property type="entry name" value="Glyoxalase_3"/>
    <property type="match status" value="1"/>
</dbReference>
<dbReference type="RefSeq" id="WP_341368806.1">
    <property type="nucleotide sequence ID" value="NZ_CP150951.2"/>
</dbReference>
<accession>A0ABZ2VBC0</accession>
<dbReference type="Gene3D" id="3.10.180.10">
    <property type="entry name" value="2,3-Dihydroxybiphenyl 1,2-Dioxygenase, domain 1"/>
    <property type="match status" value="1"/>
</dbReference>
<gene>
    <name evidence="2" type="ORF">AABB29_08885</name>
</gene>
<sequence length="195" mass="21185">MRLTFDHIAVGCSDLAAGTGWVETQLGVTLQLGGKHRRYGTHNTLLGLGDLYLEVIAPDPNAAAFDGPRWFALDRFSGPPRLANWICQTTQFDPIAGPPRDLSRGDLRWQLTVPEDGSLPYDGAYPTLIKWGAGSAHPASTLRDSGCRLRSFVVSHPEAGRIAAMCDLTDPRVQFRKGPKGFSASFDTPSGVRHL</sequence>